<evidence type="ECO:0000313" key="3">
    <source>
        <dbReference type="Proteomes" id="UP000249185"/>
    </source>
</evidence>
<gene>
    <name evidence="2" type="ORF">DI556_13550</name>
</gene>
<accession>A0A2W5NDM4</accession>
<evidence type="ECO:0000313" key="2">
    <source>
        <dbReference type="EMBL" id="PZQ48835.1"/>
    </source>
</evidence>
<name>A0A2W5NDM4_RHOSU</name>
<feature type="compositionally biased region" description="Acidic residues" evidence="1">
    <location>
        <begin position="45"/>
        <end position="54"/>
    </location>
</feature>
<reference evidence="2 3" key="1">
    <citation type="submission" date="2017-08" db="EMBL/GenBank/DDBJ databases">
        <title>Infants hospitalized years apart are colonized by the same room-sourced microbial strains.</title>
        <authorList>
            <person name="Brooks B."/>
            <person name="Olm M.R."/>
            <person name="Firek B.A."/>
            <person name="Baker R."/>
            <person name="Thomas B.C."/>
            <person name="Morowitz M.J."/>
            <person name="Banfield J.F."/>
        </authorList>
    </citation>
    <scope>NUCLEOTIDE SEQUENCE [LARGE SCALE GENOMIC DNA]</scope>
    <source>
        <strain evidence="2">S2_005_002_R2_34</strain>
    </source>
</reference>
<organism evidence="2 3">
    <name type="scientific">Rhodovulum sulfidophilum</name>
    <name type="common">Rhodobacter sulfidophilus</name>
    <dbReference type="NCBI Taxonomy" id="35806"/>
    <lineage>
        <taxon>Bacteria</taxon>
        <taxon>Pseudomonadati</taxon>
        <taxon>Pseudomonadota</taxon>
        <taxon>Alphaproteobacteria</taxon>
        <taxon>Rhodobacterales</taxon>
        <taxon>Paracoccaceae</taxon>
        <taxon>Rhodovulum</taxon>
    </lineage>
</organism>
<proteinExistence type="predicted"/>
<protein>
    <recommendedName>
        <fullName evidence="4">Conjugal transfer protein TraF</fullName>
    </recommendedName>
</protein>
<feature type="compositionally biased region" description="Pro residues" evidence="1">
    <location>
        <begin position="59"/>
        <end position="73"/>
    </location>
</feature>
<dbReference type="AlphaFoldDB" id="A0A2W5NDM4"/>
<comment type="caution">
    <text evidence="2">The sequence shown here is derived from an EMBL/GenBank/DDBJ whole genome shotgun (WGS) entry which is preliminary data.</text>
</comment>
<feature type="region of interest" description="Disordered" evidence="1">
    <location>
        <begin position="45"/>
        <end position="83"/>
    </location>
</feature>
<dbReference type="Proteomes" id="UP000249185">
    <property type="component" value="Unassembled WGS sequence"/>
</dbReference>
<dbReference type="Pfam" id="PF13728">
    <property type="entry name" value="TraF"/>
    <property type="match status" value="1"/>
</dbReference>
<evidence type="ECO:0000256" key="1">
    <source>
        <dbReference type="SAM" id="MobiDB-lite"/>
    </source>
</evidence>
<sequence length="326" mass="35541">MRLCCGLPAVIVLSAMLPREVAGADVSQFFDDRARGWFWYEDPAPEPEVIEPEPEPVALTPPAPIPEPEPTQAPPAAEAPTPGSTAWLREAMPLALDVATDDPTPENVERYFLLQREALDKSERFSEVAQLISTGHPTLDENRRRPRADQFAKMLDGQAAAGRQEVLRDLFSRSALVLFVDRNCSACAMVGDNLHRLSQTHGLIWRVVSLDGTILPPQFNVETAFDQGISEQLGVTTGGAIFLATPPNRFDPVTWNPTAGAEITERVVSVAYRAGLISPDQYQMTRAVNAPVSAALDTPVGEIPDILRQADELLRSDGIRVGEGDN</sequence>
<dbReference type="EMBL" id="QFPW01000010">
    <property type="protein sequence ID" value="PZQ48835.1"/>
    <property type="molecule type" value="Genomic_DNA"/>
</dbReference>
<dbReference type="InterPro" id="IPR039555">
    <property type="entry name" value="TraF/TrbB"/>
</dbReference>
<evidence type="ECO:0008006" key="4">
    <source>
        <dbReference type="Google" id="ProtNLM"/>
    </source>
</evidence>